<feature type="compositionally biased region" description="Polar residues" evidence="10">
    <location>
        <begin position="717"/>
        <end position="731"/>
    </location>
</feature>
<feature type="compositionally biased region" description="Basic and acidic residues" evidence="10">
    <location>
        <begin position="512"/>
        <end position="528"/>
    </location>
</feature>
<organism evidence="11 12">
    <name type="scientific">Spizellomyces punctatus (strain DAOM BR117)</name>
    <dbReference type="NCBI Taxonomy" id="645134"/>
    <lineage>
        <taxon>Eukaryota</taxon>
        <taxon>Fungi</taxon>
        <taxon>Fungi incertae sedis</taxon>
        <taxon>Chytridiomycota</taxon>
        <taxon>Chytridiomycota incertae sedis</taxon>
        <taxon>Chytridiomycetes</taxon>
        <taxon>Spizellomycetales</taxon>
        <taxon>Spizellomycetaceae</taxon>
        <taxon>Spizellomyces</taxon>
    </lineage>
</organism>
<feature type="repeat" description="TPR" evidence="9">
    <location>
        <begin position="87"/>
        <end position="120"/>
    </location>
</feature>
<feature type="repeat" description="TPR" evidence="9">
    <location>
        <begin position="269"/>
        <end position="302"/>
    </location>
</feature>
<dbReference type="PANTHER" id="PTHR14017">
    <property type="entry name" value="LYSINE-SPECIFIC DEMETHYLASE"/>
    <property type="match status" value="1"/>
</dbReference>
<evidence type="ECO:0000313" key="12">
    <source>
        <dbReference type="Proteomes" id="UP000053201"/>
    </source>
</evidence>
<dbReference type="FunCoup" id="A0A0L0HNQ8">
    <property type="interactions" value="87"/>
</dbReference>
<feature type="repeat" description="TPR" evidence="9">
    <location>
        <begin position="160"/>
        <end position="193"/>
    </location>
</feature>
<dbReference type="InParanoid" id="A0A0L0HNQ8"/>
<dbReference type="RefSeq" id="XP_016610727.1">
    <property type="nucleotide sequence ID" value="XM_016750087.1"/>
</dbReference>
<dbReference type="Proteomes" id="UP000053201">
    <property type="component" value="Unassembled WGS sequence"/>
</dbReference>
<dbReference type="GO" id="GO:0017053">
    <property type="term" value="C:transcription repressor complex"/>
    <property type="evidence" value="ECO:0007669"/>
    <property type="project" value="UniProtKB-ARBA"/>
</dbReference>
<feature type="compositionally biased region" description="Basic and acidic residues" evidence="10">
    <location>
        <begin position="755"/>
        <end position="768"/>
    </location>
</feature>
<evidence type="ECO:0000256" key="9">
    <source>
        <dbReference type="PROSITE-ProRule" id="PRU00339"/>
    </source>
</evidence>
<dbReference type="FunFam" id="1.25.40.10:FF:000403">
    <property type="entry name" value="General transcriptional repressor, putative"/>
    <property type="match status" value="1"/>
</dbReference>
<feature type="compositionally biased region" description="Polar residues" evidence="10">
    <location>
        <begin position="439"/>
        <end position="454"/>
    </location>
</feature>
<evidence type="ECO:0000256" key="4">
    <source>
        <dbReference type="ARBA" id="ARBA00022803"/>
    </source>
</evidence>
<feature type="compositionally biased region" description="Low complexity" evidence="10">
    <location>
        <begin position="392"/>
        <end position="404"/>
    </location>
</feature>
<feature type="region of interest" description="Disordered" evidence="10">
    <location>
        <begin position="385"/>
        <end position="1013"/>
    </location>
</feature>
<dbReference type="GO" id="GO:0000978">
    <property type="term" value="F:RNA polymerase II cis-regulatory region sequence-specific DNA binding"/>
    <property type="evidence" value="ECO:0007669"/>
    <property type="project" value="TreeGrafter"/>
</dbReference>
<dbReference type="Pfam" id="PF13181">
    <property type="entry name" value="TPR_8"/>
    <property type="match status" value="3"/>
</dbReference>
<proteinExistence type="inferred from homology"/>
<feature type="repeat" description="TPR" evidence="9">
    <location>
        <begin position="303"/>
        <end position="336"/>
    </location>
</feature>
<evidence type="ECO:0000256" key="5">
    <source>
        <dbReference type="ARBA" id="ARBA00023015"/>
    </source>
</evidence>
<feature type="repeat" description="TPR" evidence="9">
    <location>
        <begin position="123"/>
        <end position="156"/>
    </location>
</feature>
<comment type="similarity">
    <text evidence="8">Belongs to the CYC8/SSN6 family.</text>
</comment>
<evidence type="ECO:0000256" key="7">
    <source>
        <dbReference type="ARBA" id="ARBA00023242"/>
    </source>
</evidence>
<dbReference type="STRING" id="645134.A0A0L0HNQ8"/>
<feature type="repeat" description="TPR" evidence="9">
    <location>
        <begin position="19"/>
        <end position="52"/>
    </location>
</feature>
<evidence type="ECO:0000256" key="6">
    <source>
        <dbReference type="ARBA" id="ARBA00023163"/>
    </source>
</evidence>
<feature type="compositionally biased region" description="Basic and acidic residues" evidence="10">
    <location>
        <begin position="656"/>
        <end position="665"/>
    </location>
</feature>
<feature type="compositionally biased region" description="Basic and acidic residues" evidence="10">
    <location>
        <begin position="834"/>
        <end position="847"/>
    </location>
</feature>
<keyword evidence="3" id="KW-0677">Repeat</keyword>
<name>A0A0L0HNQ8_SPIPD</name>
<dbReference type="EMBL" id="KQ257452">
    <property type="protein sequence ID" value="KND02688.1"/>
    <property type="molecule type" value="Genomic_DNA"/>
</dbReference>
<evidence type="ECO:0000256" key="10">
    <source>
        <dbReference type="SAM" id="MobiDB-lite"/>
    </source>
</evidence>
<feature type="repeat" description="TPR" evidence="9">
    <location>
        <begin position="197"/>
        <end position="230"/>
    </location>
</feature>
<sequence>MAAPAAAMSATQKLTQLNESTWLQVGTLAESMNEPERAMNAYESALRHNPHSVQALTQAAALCRAREQYSKAVDYFQRILNIDQTNGEIWGALGHCFLMMDDLQRAYTAYQQALYHLPNPKEPKLWYGIGILYDRYGSYEHAEEAFSAVIRMEPKFEKANEIYFRLGIIYKQQGKYETSLSCFRYILACPPKPLTEIDIWFQIGHVYEQQKEYQLARDAYERVLSENPNHAKVLQQLGWLYHQQNSSFSNQELAIQYLTRSLEADMNDAQTWYLLGRCYMAQQKYNKAYEAYQQAVYRDGRNPTFWCSIGVLYYQINQYRDALDAYSRAIRLNPYISEVWYDLGTLYESCNNQINDALDAYTRALELDPTNPHIKQRLQMLRNAQAGGGQVQAGAAQPQQPAPQDINATGYPGGNAIHPNAPSHFYQGPQPPTQMGYPRSSQQDQRSTHTSVPLQTEHDRRDLPSLQMNPPASYPAQPMSQRDEGRNGLVADRQLPPASADHPSRAGRNKQSRPDRTTSPKPQTDRRGPSHPRQGSRTLAHDALQSSSVPYPSSDDALQRSGRPSEPLGRPPELPSRHMDTSPRPSDIPGRLADQSTNRHFESPSASHSDNARHIADPPRLPDIGSRNVESLSRLPEMQIRPSDHTHLLRPMELSPHAKLDDTSRQQDVPINPLESEAIRNRTDRRSYSVERPSGFTEPTTEIRASETALKQPQEKLVQSNFSSESSTWQRTCHAKSRSPPVGDEQSRSAYQRDMNTESKVRLRDSEPVTRGLHGFESSKDVPTKASSPTVDLEVSKQAERVNMTNTSDATRPSQDRVANRETPTERILAAPMKADKAGGENRRMQPDRMSVSQLNERGEDRRERDAQIQVRRDDNSKDGSRDRASMVPLETEKDYVVKGIEATREVTIDNDGTEHGRSQSHHGSPSSAVPPPDGLAALASYGNTDSAVDHESPDNPASPHYGSSLVERSEPGDMAKGTEQVSGKRPYEKDHSDPRYSPEAKRPKAVDGEEDS</sequence>
<dbReference type="SMART" id="SM00386">
    <property type="entry name" value="HAT"/>
    <property type="match status" value="4"/>
</dbReference>
<evidence type="ECO:0000256" key="8">
    <source>
        <dbReference type="ARBA" id="ARBA00061082"/>
    </source>
</evidence>
<dbReference type="GO" id="GO:0005634">
    <property type="term" value="C:nucleus"/>
    <property type="evidence" value="ECO:0007669"/>
    <property type="project" value="UniProtKB-SubCell"/>
</dbReference>
<protein>
    <submittedName>
        <fullName evidence="11">Uncharacterized protein</fullName>
    </submittedName>
</protein>
<feature type="compositionally biased region" description="Basic and acidic residues" evidence="10">
    <location>
        <begin position="814"/>
        <end position="825"/>
    </location>
</feature>
<dbReference type="GO" id="GO:0031490">
    <property type="term" value="F:chromatin DNA binding"/>
    <property type="evidence" value="ECO:0007669"/>
    <property type="project" value="TreeGrafter"/>
</dbReference>
<feature type="compositionally biased region" description="Basic and acidic residues" evidence="10">
    <location>
        <begin position="986"/>
        <end position="1013"/>
    </location>
</feature>
<keyword evidence="12" id="KW-1185">Reference proteome</keyword>
<feature type="compositionally biased region" description="Basic and acidic residues" evidence="10">
    <location>
        <begin position="857"/>
        <end position="918"/>
    </location>
</feature>
<feature type="repeat" description="TPR" evidence="9">
    <location>
        <begin position="53"/>
        <end position="86"/>
    </location>
</feature>
<dbReference type="InterPro" id="IPR051630">
    <property type="entry name" value="Corepressor-Demethylase"/>
</dbReference>
<dbReference type="InterPro" id="IPR003107">
    <property type="entry name" value="HAT"/>
</dbReference>
<accession>A0A0L0HNQ8</accession>
<keyword evidence="2" id="KW-0678">Repressor</keyword>
<dbReference type="InterPro" id="IPR019734">
    <property type="entry name" value="TPR_rpt"/>
</dbReference>
<dbReference type="OrthoDB" id="418911at2759"/>
<dbReference type="PANTHER" id="PTHR14017:SF1">
    <property type="entry name" value="LD02225P"/>
    <property type="match status" value="1"/>
</dbReference>
<dbReference type="Gene3D" id="1.25.40.10">
    <property type="entry name" value="Tetratricopeptide repeat domain"/>
    <property type="match status" value="3"/>
</dbReference>
<dbReference type="eggNOG" id="KOG1124">
    <property type="taxonomic scope" value="Eukaryota"/>
</dbReference>
<dbReference type="GO" id="GO:0006396">
    <property type="term" value="P:RNA processing"/>
    <property type="evidence" value="ECO:0007669"/>
    <property type="project" value="InterPro"/>
</dbReference>
<feature type="compositionally biased region" description="Basic and acidic residues" evidence="10">
    <location>
        <begin position="677"/>
        <end position="689"/>
    </location>
</feature>
<comment type="subcellular location">
    <subcellularLocation>
        <location evidence="1">Nucleus</location>
    </subcellularLocation>
</comment>
<dbReference type="FunFam" id="1.25.40.10:FF:000078">
    <property type="entry name" value="Transcriptional corepressor Cyc8"/>
    <property type="match status" value="1"/>
</dbReference>
<keyword evidence="6" id="KW-0804">Transcription</keyword>
<keyword evidence="4 9" id="KW-0802">TPR repeat</keyword>
<evidence type="ECO:0000256" key="3">
    <source>
        <dbReference type="ARBA" id="ARBA00022737"/>
    </source>
</evidence>
<dbReference type="Pfam" id="PF00515">
    <property type="entry name" value="TPR_1"/>
    <property type="match status" value="2"/>
</dbReference>
<dbReference type="Pfam" id="PF14559">
    <property type="entry name" value="TPR_19"/>
    <property type="match status" value="2"/>
</dbReference>
<dbReference type="SMART" id="SM00028">
    <property type="entry name" value="TPR"/>
    <property type="match status" value="10"/>
</dbReference>
<gene>
    <name evidence="11" type="ORF">SPPG_01774</name>
</gene>
<dbReference type="AlphaFoldDB" id="A0A0L0HNQ8"/>
<dbReference type="SUPFAM" id="SSF48452">
    <property type="entry name" value="TPR-like"/>
    <property type="match status" value="2"/>
</dbReference>
<dbReference type="PROSITE" id="PS50293">
    <property type="entry name" value="TPR_REGION"/>
    <property type="match status" value="3"/>
</dbReference>
<evidence type="ECO:0000256" key="2">
    <source>
        <dbReference type="ARBA" id="ARBA00022491"/>
    </source>
</evidence>
<dbReference type="InterPro" id="IPR011990">
    <property type="entry name" value="TPR-like_helical_dom_sf"/>
</dbReference>
<dbReference type="GO" id="GO:0010468">
    <property type="term" value="P:regulation of gene expression"/>
    <property type="evidence" value="ECO:0007669"/>
    <property type="project" value="TreeGrafter"/>
</dbReference>
<dbReference type="VEuPathDB" id="FungiDB:SPPG_01774"/>
<dbReference type="GeneID" id="27685412"/>
<dbReference type="OMA" id="YEACNDQ"/>
<feature type="compositionally biased region" description="Polar residues" evidence="10">
    <location>
        <begin position="803"/>
        <end position="813"/>
    </location>
</feature>
<evidence type="ECO:0000256" key="1">
    <source>
        <dbReference type="ARBA" id="ARBA00004123"/>
    </source>
</evidence>
<keyword evidence="7" id="KW-0539">Nucleus</keyword>
<evidence type="ECO:0000313" key="11">
    <source>
        <dbReference type="EMBL" id="KND02688.1"/>
    </source>
</evidence>
<keyword evidence="5" id="KW-0805">Transcription regulation</keyword>
<dbReference type="PROSITE" id="PS50005">
    <property type="entry name" value="TPR"/>
    <property type="match status" value="8"/>
</dbReference>
<reference evidence="11 12" key="1">
    <citation type="submission" date="2009-08" db="EMBL/GenBank/DDBJ databases">
        <title>The Genome Sequence of Spizellomyces punctatus strain DAOM BR117.</title>
        <authorList>
            <consortium name="The Broad Institute Genome Sequencing Platform"/>
            <person name="Russ C."/>
            <person name="Cuomo C."/>
            <person name="Shea T."/>
            <person name="Young S.K."/>
            <person name="Zeng Q."/>
            <person name="Koehrsen M."/>
            <person name="Haas B."/>
            <person name="Borodovsky M."/>
            <person name="Guigo R."/>
            <person name="Alvarado L."/>
            <person name="Berlin A."/>
            <person name="Bochicchio J."/>
            <person name="Borenstein D."/>
            <person name="Chapman S."/>
            <person name="Chen Z."/>
            <person name="Engels R."/>
            <person name="Freedman E."/>
            <person name="Gellesch M."/>
            <person name="Goldberg J."/>
            <person name="Griggs A."/>
            <person name="Gujja S."/>
            <person name="Heiman D."/>
            <person name="Hepburn T."/>
            <person name="Howarth C."/>
            <person name="Jen D."/>
            <person name="Larson L."/>
            <person name="Lewis B."/>
            <person name="Mehta T."/>
            <person name="Park D."/>
            <person name="Pearson M."/>
            <person name="Roberts A."/>
            <person name="Saif S."/>
            <person name="Shenoy N."/>
            <person name="Sisk P."/>
            <person name="Stolte C."/>
            <person name="Sykes S."/>
            <person name="Thomson T."/>
            <person name="Walk T."/>
            <person name="White J."/>
            <person name="Yandava C."/>
            <person name="Burger G."/>
            <person name="Gray M.W."/>
            <person name="Holland P.W.H."/>
            <person name="King N."/>
            <person name="Lang F.B.F."/>
            <person name="Roger A.J."/>
            <person name="Ruiz-Trillo I."/>
            <person name="Lander E."/>
            <person name="Nusbaum C."/>
        </authorList>
    </citation>
    <scope>NUCLEOTIDE SEQUENCE [LARGE SCALE GENOMIC DNA]</scope>
    <source>
        <strain evidence="11 12">DAOM BR117</strain>
    </source>
</reference>